<dbReference type="GO" id="GO:0071555">
    <property type="term" value="P:cell wall organization"/>
    <property type="evidence" value="ECO:0007669"/>
    <property type="project" value="UniProtKB-KW"/>
</dbReference>
<feature type="domain" description="SH3b" evidence="4">
    <location>
        <begin position="113"/>
        <end position="176"/>
    </location>
</feature>
<evidence type="ECO:0000256" key="3">
    <source>
        <dbReference type="SAM" id="SignalP"/>
    </source>
</evidence>
<comment type="caution">
    <text evidence="5">The sequence shown here is derived from an EMBL/GenBank/DDBJ whole genome shotgun (WGS) entry which is preliminary data.</text>
</comment>
<evidence type="ECO:0000256" key="2">
    <source>
        <dbReference type="ARBA" id="ARBA00023316"/>
    </source>
</evidence>
<dbReference type="Gene3D" id="3.40.630.40">
    <property type="entry name" value="Zn-dependent exopeptidases"/>
    <property type="match status" value="1"/>
</dbReference>
<sequence>MKPRQIKTIITLAMLLGAASLPAEPAQAGGIQNAKVVATSLNVRSEPSMDAPIVGSLPYGTLVSISQESYGWAKISTGRTSGWVAGYYLKKGDEPGTKGTAGSVRPAQPASVSKRGTVLADALRLRKGPGVEHPILQVLPQGTALEITGQQQDWLRVRTPAGATGWVLGSYVGTGTNAPRTEQNSSAQGIGANVNRTPGLKGKVIVIDPGHGGIDAGALGTKYGTQEKTVNLQTARYVADKLRQLGARVTMTRTGDGDSPALFQRVALSESLGADAFISIHYNSSPKPASGTLTFFYQEKKDLPLAQAIEARLRDLYGMKSNGLSFGDYHVLRENDRPAVLVELGFLTNPRDEAMIRTADYQRRAAEAIVAGLKDYFGG</sequence>
<dbReference type="GO" id="GO:0009253">
    <property type="term" value="P:peptidoglycan catabolic process"/>
    <property type="evidence" value="ECO:0007669"/>
    <property type="project" value="InterPro"/>
</dbReference>
<gene>
    <name evidence="5" type="ORF">O3V59_19200</name>
</gene>
<evidence type="ECO:0000256" key="1">
    <source>
        <dbReference type="ARBA" id="ARBA00022801"/>
    </source>
</evidence>
<dbReference type="InterPro" id="IPR003646">
    <property type="entry name" value="SH3-like_bac-type"/>
</dbReference>
<organism evidence="5 6">
    <name type="scientific">Brevibacillus thermoruber</name>
    <dbReference type="NCBI Taxonomy" id="33942"/>
    <lineage>
        <taxon>Bacteria</taxon>
        <taxon>Bacillati</taxon>
        <taxon>Bacillota</taxon>
        <taxon>Bacilli</taxon>
        <taxon>Bacillales</taxon>
        <taxon>Paenibacillaceae</taxon>
        <taxon>Brevibacillus</taxon>
    </lineage>
</organism>
<dbReference type="Proteomes" id="UP001151071">
    <property type="component" value="Unassembled WGS sequence"/>
</dbReference>
<dbReference type="PANTHER" id="PTHR30404:SF0">
    <property type="entry name" value="N-ACETYLMURAMOYL-L-ALANINE AMIDASE AMIC"/>
    <property type="match status" value="1"/>
</dbReference>
<dbReference type="SUPFAM" id="SSF53187">
    <property type="entry name" value="Zn-dependent exopeptidases"/>
    <property type="match status" value="1"/>
</dbReference>
<dbReference type="SMART" id="SM00287">
    <property type="entry name" value="SH3b"/>
    <property type="match status" value="2"/>
</dbReference>
<dbReference type="PROSITE" id="PS51781">
    <property type="entry name" value="SH3B"/>
    <property type="match status" value="2"/>
</dbReference>
<keyword evidence="2" id="KW-0961">Cell wall biogenesis/degradation</keyword>
<reference evidence="5" key="1">
    <citation type="submission" date="2022-12" db="EMBL/GenBank/DDBJ databases">
        <title>Draft genome sequence of the thermophilic strain Brevibacillus thermoruber HT42, isolated from Los Humeros, Puebla, Mexico, with biotechnological potential.</title>
        <authorList>
            <person name="Lara Sanchez J."/>
            <person name="Solis Palacios R."/>
            <person name="Bustos Baena A.S."/>
            <person name="Ruz Baez A.E."/>
            <person name="Espinosa Luna G."/>
            <person name="Oliart Ros R.M."/>
        </authorList>
    </citation>
    <scope>NUCLEOTIDE SEQUENCE</scope>
    <source>
        <strain evidence="5">HT42</strain>
    </source>
</reference>
<evidence type="ECO:0000313" key="6">
    <source>
        <dbReference type="Proteomes" id="UP001151071"/>
    </source>
</evidence>
<name>A0A9X3Z589_9BACL</name>
<dbReference type="InterPro" id="IPR002508">
    <property type="entry name" value="MurNAc-LAA_cat"/>
</dbReference>
<dbReference type="CDD" id="cd02696">
    <property type="entry name" value="MurNAc-LAA"/>
    <property type="match status" value="1"/>
</dbReference>
<dbReference type="EMBL" id="JAPYYP010000032">
    <property type="protein sequence ID" value="MDA5110479.1"/>
    <property type="molecule type" value="Genomic_DNA"/>
</dbReference>
<dbReference type="Pfam" id="PF08239">
    <property type="entry name" value="SH3_3"/>
    <property type="match status" value="2"/>
</dbReference>
<dbReference type="Gene3D" id="2.30.30.40">
    <property type="entry name" value="SH3 Domains"/>
    <property type="match status" value="2"/>
</dbReference>
<dbReference type="AlphaFoldDB" id="A0A9X3Z589"/>
<protein>
    <submittedName>
        <fullName evidence="5">N-acetylmuramoyl-L-alanine amidase</fullName>
        <ecNumber evidence="5">3.5.1.28</ecNumber>
    </submittedName>
</protein>
<accession>A0A9X3Z589</accession>
<dbReference type="RefSeq" id="WP_271140789.1">
    <property type="nucleotide sequence ID" value="NZ_JAPYYP010000032.1"/>
</dbReference>
<feature type="chain" id="PRO_5040880571" evidence="3">
    <location>
        <begin position="29"/>
        <end position="379"/>
    </location>
</feature>
<evidence type="ECO:0000313" key="5">
    <source>
        <dbReference type="EMBL" id="MDA5110479.1"/>
    </source>
</evidence>
<keyword evidence="3" id="KW-0732">Signal</keyword>
<dbReference type="GO" id="GO:0030288">
    <property type="term" value="C:outer membrane-bounded periplasmic space"/>
    <property type="evidence" value="ECO:0007669"/>
    <property type="project" value="TreeGrafter"/>
</dbReference>
<keyword evidence="6" id="KW-1185">Reference proteome</keyword>
<feature type="domain" description="SH3b" evidence="4">
    <location>
        <begin position="31"/>
        <end position="93"/>
    </location>
</feature>
<dbReference type="GO" id="GO:0008745">
    <property type="term" value="F:N-acetylmuramoyl-L-alanine amidase activity"/>
    <property type="evidence" value="ECO:0007669"/>
    <property type="project" value="UniProtKB-EC"/>
</dbReference>
<dbReference type="SMART" id="SM00646">
    <property type="entry name" value="Ami_3"/>
    <property type="match status" value="1"/>
</dbReference>
<proteinExistence type="predicted"/>
<feature type="signal peptide" evidence="3">
    <location>
        <begin position="1"/>
        <end position="28"/>
    </location>
</feature>
<keyword evidence="1 5" id="KW-0378">Hydrolase</keyword>
<dbReference type="InterPro" id="IPR050695">
    <property type="entry name" value="N-acetylmuramoyl_amidase_3"/>
</dbReference>
<evidence type="ECO:0000259" key="4">
    <source>
        <dbReference type="PROSITE" id="PS51781"/>
    </source>
</evidence>
<dbReference type="EC" id="3.5.1.28" evidence="5"/>
<dbReference type="Pfam" id="PF01520">
    <property type="entry name" value="Amidase_3"/>
    <property type="match status" value="1"/>
</dbReference>
<dbReference type="PANTHER" id="PTHR30404">
    <property type="entry name" value="N-ACETYLMURAMOYL-L-ALANINE AMIDASE"/>
    <property type="match status" value="1"/>
</dbReference>